<organism evidence="2 3">
    <name type="scientific">Nephila pilipes</name>
    <name type="common">Giant wood spider</name>
    <name type="synonym">Nephila maculata</name>
    <dbReference type="NCBI Taxonomy" id="299642"/>
    <lineage>
        <taxon>Eukaryota</taxon>
        <taxon>Metazoa</taxon>
        <taxon>Ecdysozoa</taxon>
        <taxon>Arthropoda</taxon>
        <taxon>Chelicerata</taxon>
        <taxon>Arachnida</taxon>
        <taxon>Araneae</taxon>
        <taxon>Araneomorphae</taxon>
        <taxon>Entelegynae</taxon>
        <taxon>Araneoidea</taxon>
        <taxon>Nephilidae</taxon>
        <taxon>Nephila</taxon>
    </lineage>
</organism>
<dbReference type="EMBL" id="BMAW01065055">
    <property type="protein sequence ID" value="GFT48637.1"/>
    <property type="molecule type" value="Genomic_DNA"/>
</dbReference>
<name>A0A8X6P6F9_NEPPI</name>
<reference evidence="2" key="1">
    <citation type="submission" date="2020-08" db="EMBL/GenBank/DDBJ databases">
        <title>Multicomponent nature underlies the extraordinary mechanical properties of spider dragline silk.</title>
        <authorList>
            <person name="Kono N."/>
            <person name="Nakamura H."/>
            <person name="Mori M."/>
            <person name="Yoshida Y."/>
            <person name="Ohtoshi R."/>
            <person name="Malay A.D."/>
            <person name="Moran D.A.P."/>
            <person name="Tomita M."/>
            <person name="Numata K."/>
            <person name="Arakawa K."/>
        </authorList>
    </citation>
    <scope>NUCLEOTIDE SEQUENCE</scope>
</reference>
<accession>A0A8X6P6F9</accession>
<keyword evidence="3" id="KW-1185">Reference proteome</keyword>
<dbReference type="Proteomes" id="UP000887013">
    <property type="component" value="Unassembled WGS sequence"/>
</dbReference>
<sequence>MECTSCSKRTNGSVSDGKDSCGLKGKYLKISATTSNSKISKKDGYISSENVVEDMLQQVQDNLGNKTGCHSPYKRFSLTSMTQIKGADHMVSSHEEIHLQLN</sequence>
<gene>
    <name evidence="2" type="ORF">NPIL_135041</name>
</gene>
<protein>
    <submittedName>
        <fullName evidence="2">Uncharacterized protein</fullName>
    </submittedName>
</protein>
<feature type="region of interest" description="Disordered" evidence="1">
    <location>
        <begin position="1"/>
        <end position="20"/>
    </location>
</feature>
<comment type="caution">
    <text evidence="2">The sequence shown here is derived from an EMBL/GenBank/DDBJ whole genome shotgun (WGS) entry which is preliminary data.</text>
</comment>
<evidence type="ECO:0000256" key="1">
    <source>
        <dbReference type="SAM" id="MobiDB-lite"/>
    </source>
</evidence>
<evidence type="ECO:0000313" key="2">
    <source>
        <dbReference type="EMBL" id="GFT48637.1"/>
    </source>
</evidence>
<feature type="compositionally biased region" description="Polar residues" evidence="1">
    <location>
        <begin position="1"/>
        <end position="14"/>
    </location>
</feature>
<proteinExistence type="predicted"/>
<dbReference type="AlphaFoldDB" id="A0A8X6P6F9"/>
<evidence type="ECO:0000313" key="3">
    <source>
        <dbReference type="Proteomes" id="UP000887013"/>
    </source>
</evidence>